<sequence length="76" mass="8937">MAKIDPQFLETPFYSAQQMTWYLRAEGHPVKIQRVRRLMTLVGLMPINRQPRTGTPVKVHKVYLYLLRGVSIERPN</sequence>
<evidence type="ECO:0000313" key="1">
    <source>
        <dbReference type="EMBL" id="SLN73990.1"/>
    </source>
</evidence>
<keyword evidence="2" id="KW-1185">Reference proteome</keyword>
<protein>
    <recommendedName>
        <fullName evidence="3">HTH-like domain-containing protein</fullName>
    </recommendedName>
</protein>
<dbReference type="OrthoDB" id="9814072at2"/>
<dbReference type="RefSeq" id="WP_085885009.1">
    <property type="nucleotide sequence ID" value="NZ_FWFR01000003.1"/>
</dbReference>
<dbReference type="EMBL" id="FWFR01000003">
    <property type="protein sequence ID" value="SLN73990.1"/>
    <property type="molecule type" value="Genomic_DNA"/>
</dbReference>
<dbReference type="Proteomes" id="UP000193200">
    <property type="component" value="Unassembled WGS sequence"/>
</dbReference>
<organism evidence="1 2">
    <name type="scientific">Oceanibacterium hippocampi</name>
    <dbReference type="NCBI Taxonomy" id="745714"/>
    <lineage>
        <taxon>Bacteria</taxon>
        <taxon>Pseudomonadati</taxon>
        <taxon>Pseudomonadota</taxon>
        <taxon>Alphaproteobacteria</taxon>
        <taxon>Sneathiellales</taxon>
        <taxon>Sneathiellaceae</taxon>
        <taxon>Oceanibacterium</taxon>
    </lineage>
</organism>
<accession>A0A1Y5TWJ2</accession>
<name>A0A1Y5TWJ2_9PROT</name>
<reference evidence="1 2" key="1">
    <citation type="submission" date="2017-03" db="EMBL/GenBank/DDBJ databases">
        <authorList>
            <person name="Afonso C.L."/>
            <person name="Miller P.J."/>
            <person name="Scott M.A."/>
            <person name="Spackman E."/>
            <person name="Goraichik I."/>
            <person name="Dimitrov K.M."/>
            <person name="Suarez D.L."/>
            <person name="Swayne D.E."/>
        </authorList>
    </citation>
    <scope>NUCLEOTIDE SEQUENCE [LARGE SCALE GENOMIC DNA]</scope>
    <source>
        <strain evidence="1 2">CECT 7691</strain>
    </source>
</reference>
<dbReference type="InParanoid" id="A0A1Y5TWJ2"/>
<evidence type="ECO:0008006" key="3">
    <source>
        <dbReference type="Google" id="ProtNLM"/>
    </source>
</evidence>
<gene>
    <name evidence="1" type="ORF">OCH7691_03689</name>
</gene>
<dbReference type="AlphaFoldDB" id="A0A1Y5TWJ2"/>
<evidence type="ECO:0000313" key="2">
    <source>
        <dbReference type="Proteomes" id="UP000193200"/>
    </source>
</evidence>
<proteinExistence type="predicted"/>